<dbReference type="PANTHER" id="PTHR24292">
    <property type="entry name" value="CYTOCHROME P450"/>
    <property type="match status" value="1"/>
</dbReference>
<dbReference type="GO" id="GO:0016705">
    <property type="term" value="F:oxidoreductase activity, acting on paired donors, with incorporation or reduction of molecular oxygen"/>
    <property type="evidence" value="ECO:0007669"/>
    <property type="project" value="InterPro"/>
</dbReference>
<keyword evidence="12" id="KW-0472">Membrane</keyword>
<dbReference type="PRINTS" id="PR00385">
    <property type="entry name" value="P450"/>
</dbReference>
<dbReference type="AlphaFoldDB" id="A0A9N9TRD9"/>
<feature type="binding site" description="axial binding residue" evidence="13">
    <location>
        <position position="459"/>
    </location>
    <ligand>
        <name>heme</name>
        <dbReference type="ChEBI" id="CHEBI:30413"/>
    </ligand>
    <ligandPart>
        <name>Fe</name>
        <dbReference type="ChEBI" id="CHEBI:18248"/>
    </ligandPart>
</feature>
<keyword evidence="6 13" id="KW-0479">Metal-binding</keyword>
<evidence type="ECO:0000256" key="10">
    <source>
        <dbReference type="ARBA" id="ARBA00023004"/>
    </source>
</evidence>
<keyword evidence="7" id="KW-0256">Endoplasmic reticulum</keyword>
<dbReference type="SUPFAM" id="SSF48264">
    <property type="entry name" value="Cytochrome P450"/>
    <property type="match status" value="1"/>
</dbReference>
<dbReference type="InterPro" id="IPR017972">
    <property type="entry name" value="Cyt_P450_CS"/>
</dbReference>
<dbReference type="Gene3D" id="1.10.630.10">
    <property type="entry name" value="Cytochrome P450"/>
    <property type="match status" value="1"/>
</dbReference>
<keyword evidence="9 14" id="KW-0560">Oxidoreductase</keyword>
<evidence type="ECO:0000256" key="4">
    <source>
        <dbReference type="ARBA" id="ARBA00010617"/>
    </source>
</evidence>
<keyword evidence="11 14" id="KW-0503">Monooxygenase</keyword>
<evidence type="ECO:0000256" key="6">
    <source>
        <dbReference type="ARBA" id="ARBA00022723"/>
    </source>
</evidence>
<dbReference type="GO" id="GO:0005789">
    <property type="term" value="C:endoplasmic reticulum membrane"/>
    <property type="evidence" value="ECO:0007669"/>
    <property type="project" value="UniProtKB-SubCell"/>
</dbReference>
<dbReference type="InterPro" id="IPR002401">
    <property type="entry name" value="Cyt_P450_E_grp-I"/>
</dbReference>
<evidence type="ECO:0000256" key="9">
    <source>
        <dbReference type="ARBA" id="ARBA00023002"/>
    </source>
</evidence>
<organism evidence="15 16">
    <name type="scientific">Phyllotreta striolata</name>
    <name type="common">Striped flea beetle</name>
    <name type="synonym">Crioceris striolata</name>
    <dbReference type="NCBI Taxonomy" id="444603"/>
    <lineage>
        <taxon>Eukaryota</taxon>
        <taxon>Metazoa</taxon>
        <taxon>Ecdysozoa</taxon>
        <taxon>Arthropoda</taxon>
        <taxon>Hexapoda</taxon>
        <taxon>Insecta</taxon>
        <taxon>Pterygota</taxon>
        <taxon>Neoptera</taxon>
        <taxon>Endopterygota</taxon>
        <taxon>Coleoptera</taxon>
        <taxon>Polyphaga</taxon>
        <taxon>Cucujiformia</taxon>
        <taxon>Chrysomeloidea</taxon>
        <taxon>Chrysomelidae</taxon>
        <taxon>Galerucinae</taxon>
        <taxon>Alticini</taxon>
        <taxon>Phyllotreta</taxon>
    </lineage>
</organism>
<dbReference type="CDD" id="cd11056">
    <property type="entry name" value="CYP6-like"/>
    <property type="match status" value="1"/>
</dbReference>
<dbReference type="PROSITE" id="PS00086">
    <property type="entry name" value="CYTOCHROME_P450"/>
    <property type="match status" value="1"/>
</dbReference>
<evidence type="ECO:0000256" key="1">
    <source>
        <dbReference type="ARBA" id="ARBA00001971"/>
    </source>
</evidence>
<dbReference type="PRINTS" id="PR00463">
    <property type="entry name" value="EP450I"/>
</dbReference>
<gene>
    <name evidence="15" type="ORF">PHYEVI_LOCUS6137</name>
</gene>
<evidence type="ECO:0000256" key="2">
    <source>
        <dbReference type="ARBA" id="ARBA00004174"/>
    </source>
</evidence>
<name>A0A9N9TRD9_PHYSR</name>
<evidence type="ECO:0000256" key="8">
    <source>
        <dbReference type="ARBA" id="ARBA00022848"/>
    </source>
</evidence>
<evidence type="ECO:0000256" key="14">
    <source>
        <dbReference type="RuleBase" id="RU000461"/>
    </source>
</evidence>
<dbReference type="Proteomes" id="UP001153712">
    <property type="component" value="Chromosome 3"/>
</dbReference>
<evidence type="ECO:0000256" key="7">
    <source>
        <dbReference type="ARBA" id="ARBA00022824"/>
    </source>
</evidence>
<keyword evidence="8" id="KW-0492">Microsome</keyword>
<evidence type="ECO:0000256" key="12">
    <source>
        <dbReference type="ARBA" id="ARBA00023136"/>
    </source>
</evidence>
<keyword evidence="10 13" id="KW-0408">Iron</keyword>
<evidence type="ECO:0008006" key="17">
    <source>
        <dbReference type="Google" id="ProtNLM"/>
    </source>
</evidence>
<comment type="similarity">
    <text evidence="4 14">Belongs to the cytochrome P450 family.</text>
</comment>
<comment type="subcellular location">
    <subcellularLocation>
        <location evidence="3">Endoplasmic reticulum membrane</location>
        <topology evidence="3">Peripheral membrane protein</topology>
    </subcellularLocation>
    <subcellularLocation>
        <location evidence="2">Microsome membrane</location>
        <topology evidence="2">Peripheral membrane protein</topology>
    </subcellularLocation>
</comment>
<dbReference type="GO" id="GO:0005506">
    <property type="term" value="F:iron ion binding"/>
    <property type="evidence" value="ECO:0007669"/>
    <property type="project" value="InterPro"/>
</dbReference>
<dbReference type="PANTHER" id="PTHR24292:SF100">
    <property type="entry name" value="CYTOCHROME P450 6A16, ISOFORM B-RELATED"/>
    <property type="match status" value="1"/>
</dbReference>
<evidence type="ECO:0000256" key="5">
    <source>
        <dbReference type="ARBA" id="ARBA00022617"/>
    </source>
</evidence>
<evidence type="ECO:0000256" key="13">
    <source>
        <dbReference type="PIRSR" id="PIRSR602401-1"/>
    </source>
</evidence>
<comment type="cofactor">
    <cofactor evidence="1 13">
        <name>heme</name>
        <dbReference type="ChEBI" id="CHEBI:30413"/>
    </cofactor>
</comment>
<dbReference type="InterPro" id="IPR001128">
    <property type="entry name" value="Cyt_P450"/>
</dbReference>
<evidence type="ECO:0000256" key="11">
    <source>
        <dbReference type="ARBA" id="ARBA00023033"/>
    </source>
</evidence>
<evidence type="ECO:0000313" key="16">
    <source>
        <dbReference type="Proteomes" id="UP001153712"/>
    </source>
</evidence>
<dbReference type="FunFam" id="1.10.630.10:FF:000042">
    <property type="entry name" value="Cytochrome P450"/>
    <property type="match status" value="1"/>
</dbReference>
<protein>
    <recommendedName>
        <fullName evidence="17">Cytochrome P450</fullName>
    </recommendedName>
</protein>
<keyword evidence="16" id="KW-1185">Reference proteome</keyword>
<keyword evidence="5 13" id="KW-0349">Heme</keyword>
<dbReference type="InterPro" id="IPR050476">
    <property type="entry name" value="Insect_CytP450_Detox"/>
</dbReference>
<evidence type="ECO:0000256" key="3">
    <source>
        <dbReference type="ARBA" id="ARBA00004406"/>
    </source>
</evidence>
<dbReference type="GO" id="GO:0004497">
    <property type="term" value="F:monooxygenase activity"/>
    <property type="evidence" value="ECO:0007669"/>
    <property type="project" value="UniProtKB-KW"/>
</dbReference>
<accession>A0A9N9TRD9</accession>
<dbReference type="EMBL" id="OU900096">
    <property type="protein sequence ID" value="CAG9859769.1"/>
    <property type="molecule type" value="Genomic_DNA"/>
</dbReference>
<dbReference type="Pfam" id="PF00067">
    <property type="entry name" value="p450"/>
    <property type="match status" value="1"/>
</dbReference>
<dbReference type="OrthoDB" id="2789670at2759"/>
<evidence type="ECO:0000313" key="15">
    <source>
        <dbReference type="EMBL" id="CAG9859769.1"/>
    </source>
</evidence>
<reference evidence="15" key="1">
    <citation type="submission" date="2022-01" db="EMBL/GenBank/DDBJ databases">
        <authorList>
            <person name="King R."/>
        </authorList>
    </citation>
    <scope>NUCLEOTIDE SEQUENCE</scope>
</reference>
<proteinExistence type="inferred from homology"/>
<dbReference type="InterPro" id="IPR036396">
    <property type="entry name" value="Cyt_P450_sf"/>
</dbReference>
<dbReference type="GO" id="GO:0020037">
    <property type="term" value="F:heme binding"/>
    <property type="evidence" value="ECO:0007669"/>
    <property type="project" value="InterPro"/>
</dbReference>
<sequence length="513" mass="58733">MNLQVFLCVLCVVLYLLYAYSKYKRSYWKRRNVLQGETHFFFGSIKNTIVGDVPMSSMVSDIYNKAIKEGRKFFGYYKFLAPAFVPVDLELVKCIMQTDFQHFVNRGILVDEDADPLSGNLFNLNDDKWRVMRSKLTAAFTSGKMKMIFQTMVENTISLQTVLNEHAIVNESVEMKDLLARFTTDIIGNVGFGLEVNSINNPDSEFRRQGVRAFKFGLRLKIKILCTMLFPVKLIKLFNISFTPADAEMFFIKLVQDTVNYREKNNVFRKDFLHLLIQLKNFGRVTNIDESQLVDKDGKSVECLTINEMAAQAFVFFLAGFETSATTMTFILIELSQNPEIQDKVRKEIQTVLKKFDGKLTYEAIGEMEYLEKVVSESLRKHPPLSLIPRICTKDYKVPDTDLIIKAGTSVDIPVLSIHRNPEFYPDPEKFDPERFSPENKSARHPFAYLPFGEGPRLCIGLRLGKLQVKVGICAILSKFRVQLNEKTQMPITYLPGIISVAKGGVYLNFESK</sequence>